<accession>A0A371XAM7</accession>
<dbReference type="AlphaFoldDB" id="A0A371XAM7"/>
<dbReference type="RefSeq" id="WP_116681521.1">
    <property type="nucleotide sequence ID" value="NZ_QURL01000001.1"/>
</dbReference>
<reference evidence="1 2" key="1">
    <citation type="submission" date="2018-08" db="EMBL/GenBank/DDBJ databases">
        <title>Fulvimarina sp. 85, whole genome shotgun sequence.</title>
        <authorList>
            <person name="Tuo L."/>
        </authorList>
    </citation>
    <scope>NUCLEOTIDE SEQUENCE [LARGE SCALE GENOMIC DNA]</scope>
    <source>
        <strain evidence="1 2">85</strain>
    </source>
</reference>
<comment type="caution">
    <text evidence="1">The sequence shown here is derived from an EMBL/GenBank/DDBJ whole genome shotgun (WGS) entry which is preliminary data.</text>
</comment>
<organism evidence="1 2">
    <name type="scientific">Fulvimarina endophytica</name>
    <dbReference type="NCBI Taxonomy" id="2293836"/>
    <lineage>
        <taxon>Bacteria</taxon>
        <taxon>Pseudomonadati</taxon>
        <taxon>Pseudomonadota</taxon>
        <taxon>Alphaproteobacteria</taxon>
        <taxon>Hyphomicrobiales</taxon>
        <taxon>Aurantimonadaceae</taxon>
        <taxon>Fulvimarina</taxon>
    </lineage>
</organism>
<gene>
    <name evidence="1" type="ORF">DYI37_02130</name>
</gene>
<evidence type="ECO:0008006" key="3">
    <source>
        <dbReference type="Google" id="ProtNLM"/>
    </source>
</evidence>
<protein>
    <recommendedName>
        <fullName evidence="3">Lipoprotein</fullName>
    </recommendedName>
</protein>
<keyword evidence="2" id="KW-1185">Reference proteome</keyword>
<proteinExistence type="predicted"/>
<dbReference type="OrthoDB" id="7907614at2"/>
<dbReference type="PROSITE" id="PS51257">
    <property type="entry name" value="PROKAR_LIPOPROTEIN"/>
    <property type="match status" value="1"/>
</dbReference>
<name>A0A371XAM7_9HYPH</name>
<sequence>MARSKQTLHASLALVFALGLTGCTDRGGTSIADAVFGLETGGAKRFQEGTIPAPEVREGDRVIGLSANTPGQCIWQRAGSNRRLEAACPEGFGL</sequence>
<evidence type="ECO:0000313" key="1">
    <source>
        <dbReference type="EMBL" id="RFC66270.1"/>
    </source>
</evidence>
<dbReference type="Proteomes" id="UP000264310">
    <property type="component" value="Unassembled WGS sequence"/>
</dbReference>
<dbReference type="EMBL" id="QURL01000001">
    <property type="protein sequence ID" value="RFC66270.1"/>
    <property type="molecule type" value="Genomic_DNA"/>
</dbReference>
<evidence type="ECO:0000313" key="2">
    <source>
        <dbReference type="Proteomes" id="UP000264310"/>
    </source>
</evidence>